<feature type="transmembrane region" description="Helical" evidence="8">
    <location>
        <begin position="6"/>
        <end position="28"/>
    </location>
</feature>
<dbReference type="EMBL" id="VKLW01000029">
    <property type="protein sequence ID" value="TYK32490.1"/>
    <property type="molecule type" value="Genomic_DNA"/>
</dbReference>
<organism evidence="9 10">
    <name type="scientific">Bacteroides pyogenes</name>
    <dbReference type="NCBI Taxonomy" id="310300"/>
    <lineage>
        <taxon>Bacteria</taxon>
        <taxon>Pseudomonadati</taxon>
        <taxon>Bacteroidota</taxon>
        <taxon>Bacteroidia</taxon>
        <taxon>Bacteroidales</taxon>
        <taxon>Bacteroidaceae</taxon>
        <taxon>Bacteroides</taxon>
    </lineage>
</organism>
<dbReference type="GO" id="GO:0005886">
    <property type="term" value="C:plasma membrane"/>
    <property type="evidence" value="ECO:0007669"/>
    <property type="project" value="UniProtKB-SubCell"/>
</dbReference>
<evidence type="ECO:0000256" key="8">
    <source>
        <dbReference type="HAMAP-Rule" id="MF_01521"/>
    </source>
</evidence>
<evidence type="ECO:0000313" key="10">
    <source>
        <dbReference type="Proteomes" id="UP000324383"/>
    </source>
</evidence>
<keyword evidence="4 8" id="KW-1133">Transmembrane helix</keyword>
<evidence type="ECO:0000256" key="7">
    <source>
        <dbReference type="ARBA" id="ARBA00023211"/>
    </source>
</evidence>
<feature type="transmembrane region" description="Helical" evidence="8">
    <location>
        <begin position="172"/>
        <end position="192"/>
    </location>
</feature>
<evidence type="ECO:0000256" key="1">
    <source>
        <dbReference type="ARBA" id="ARBA00022448"/>
    </source>
</evidence>
<evidence type="ECO:0000256" key="5">
    <source>
        <dbReference type="ARBA" id="ARBA00023065"/>
    </source>
</evidence>
<feature type="transmembrane region" description="Helical" evidence="8">
    <location>
        <begin position="35"/>
        <end position="56"/>
    </location>
</feature>
<dbReference type="InterPro" id="IPR003810">
    <property type="entry name" value="Mntp/YtaF"/>
</dbReference>
<comment type="subcellular location">
    <subcellularLocation>
        <location evidence="8">Cell membrane</location>
        <topology evidence="8">Multi-pass membrane protein</topology>
    </subcellularLocation>
</comment>
<dbReference type="HAMAP" id="MF_01521">
    <property type="entry name" value="MntP_pump"/>
    <property type="match status" value="1"/>
</dbReference>
<evidence type="ECO:0000256" key="4">
    <source>
        <dbReference type="ARBA" id="ARBA00022989"/>
    </source>
</evidence>
<protein>
    <recommendedName>
        <fullName evidence="8">Putative manganese efflux pump MntP</fullName>
    </recommendedName>
</protein>
<name>A0A5D3EAD3_9BACE</name>
<evidence type="ECO:0000313" key="9">
    <source>
        <dbReference type="EMBL" id="TYK32490.1"/>
    </source>
</evidence>
<keyword evidence="1 8" id="KW-0813">Transport</keyword>
<dbReference type="AlphaFoldDB" id="A0A5D3EAD3"/>
<comment type="function">
    <text evidence="8">Probably functions as a manganese efflux pump.</text>
</comment>
<comment type="caution">
    <text evidence="9">The sequence shown here is derived from an EMBL/GenBank/DDBJ whole genome shotgun (WGS) entry which is preliminary data.</text>
</comment>
<dbReference type="PANTHER" id="PTHR35529">
    <property type="entry name" value="MANGANESE EFFLUX PUMP MNTP-RELATED"/>
    <property type="match status" value="1"/>
</dbReference>
<comment type="similarity">
    <text evidence="8">Belongs to the MntP (TC 9.B.29) family.</text>
</comment>
<dbReference type="Pfam" id="PF02659">
    <property type="entry name" value="Mntp"/>
    <property type="match status" value="1"/>
</dbReference>
<sequence>MRGLEIWLLAIGLAMDCFAVSIANGILLKRIRWKPMLVTAFSFGLFQAVMPFIGWMCARTFSHLIESIDHWIAFIILAFLGGRMIYESFKNEECRYEFDPTSLKLIFTMAVATSIDALAVGISFAFLGIRDYKAIVPPTLIIGLVSFIMSLIGASFGILCRNGYARKIKAELWGGIILIFIGIKILIEHLYLQ</sequence>
<keyword evidence="3 8" id="KW-0812">Transmembrane</keyword>
<gene>
    <name evidence="8" type="primary">mntP</name>
    <name evidence="9" type="ORF">FNJ60_11790</name>
</gene>
<reference evidence="9 10" key="1">
    <citation type="submission" date="2019-07" db="EMBL/GenBank/DDBJ databases">
        <title>Draft Genome Sequences of Bacteroides pyogenes Strains Isolated from the Uterus Holstein Dairy Cows with Metritis.</title>
        <authorList>
            <person name="Cunha F."/>
            <person name="Galvao K.N."/>
            <person name="Jeon S.J."/>
            <person name="Jeong K.C."/>
        </authorList>
    </citation>
    <scope>NUCLEOTIDE SEQUENCE [LARGE SCALE GENOMIC DNA]</scope>
    <source>
        <strain evidence="9 10">KG-31</strain>
    </source>
</reference>
<dbReference type="RefSeq" id="WP_027325728.1">
    <property type="nucleotide sequence ID" value="NZ_CAMBON010000029.1"/>
</dbReference>
<evidence type="ECO:0000256" key="2">
    <source>
        <dbReference type="ARBA" id="ARBA00022475"/>
    </source>
</evidence>
<dbReference type="InterPro" id="IPR022929">
    <property type="entry name" value="Put_MntP"/>
</dbReference>
<evidence type="ECO:0000256" key="6">
    <source>
        <dbReference type="ARBA" id="ARBA00023136"/>
    </source>
</evidence>
<keyword evidence="10" id="KW-1185">Reference proteome</keyword>
<feature type="transmembrane region" description="Helical" evidence="8">
    <location>
        <begin position="68"/>
        <end position="86"/>
    </location>
</feature>
<dbReference type="PANTHER" id="PTHR35529:SF1">
    <property type="entry name" value="MANGANESE EFFLUX PUMP MNTP-RELATED"/>
    <property type="match status" value="1"/>
</dbReference>
<evidence type="ECO:0000256" key="3">
    <source>
        <dbReference type="ARBA" id="ARBA00022692"/>
    </source>
</evidence>
<dbReference type="GO" id="GO:0005384">
    <property type="term" value="F:manganese ion transmembrane transporter activity"/>
    <property type="evidence" value="ECO:0007669"/>
    <property type="project" value="UniProtKB-UniRule"/>
</dbReference>
<accession>A0A5D3EAD3</accession>
<feature type="transmembrane region" description="Helical" evidence="8">
    <location>
        <begin position="135"/>
        <end position="160"/>
    </location>
</feature>
<dbReference type="Proteomes" id="UP000324383">
    <property type="component" value="Unassembled WGS sequence"/>
</dbReference>
<proteinExistence type="inferred from homology"/>
<keyword evidence="5 8" id="KW-0406">Ion transport</keyword>
<feature type="transmembrane region" description="Helical" evidence="8">
    <location>
        <begin position="106"/>
        <end position="129"/>
    </location>
</feature>
<keyword evidence="7 8" id="KW-0464">Manganese</keyword>
<keyword evidence="2 8" id="KW-1003">Cell membrane</keyword>
<keyword evidence="6 8" id="KW-0472">Membrane</keyword>